<sequence length="544" mass="60552">MSNDSRSKGDLTRALSPEERQDEARTNDRKSEESLPQALSDNVQQFMQETEDAFKAIGNTLSRAPEPTPPTPPPKETLSKSPPAKAPSTFESSPNTPPKDNIPLPKPKMKKSKKAKQATRAIRPRKSTAPKQAARTGPRWTLTENVSELLTGKLFHRLEADEMITPEQIEAYRQQRITKIQVDKMAESFEHELADMPIEPFELDLQIGTADARSDMNTFSNGVQRNFLLDRQNKNKPSSIPSAQRPPLYKNKTSPATSSRHVRSSSRKLMTELPSIPETSDDLYLGNESNESLIHSISSEFVYLKSSSHSLTTPNIQHGAIRLSKSDLMPEMKLGGDEGLDWTAFQMAISGGAGDFFSESDDTLRRSQAEEIADITEWWDSWHFESSGKLVTNDYEAASPTSTLSGDEIPDLSYSEIESDNPRSPHHTLREAQRKSRASGLQLDLDFTKAKKHTSSHYLADGRGSVGDTWQQDDEQNQIMVNRESVNSLPPSPMLDLRVIRSGNGDDLDVVPMGYNLGHDLGDFLKWEAEHAYAGDFSSPTGLV</sequence>
<keyword evidence="2" id="KW-1185">Reference proteome</keyword>
<name>A0ACC2ITU5_9PEZI</name>
<proteinExistence type="predicted"/>
<evidence type="ECO:0000313" key="1">
    <source>
        <dbReference type="EMBL" id="KAJ8118517.1"/>
    </source>
</evidence>
<gene>
    <name evidence="1" type="ORF">ONZ43_g3974</name>
</gene>
<reference evidence="1" key="1">
    <citation type="submission" date="2022-11" db="EMBL/GenBank/DDBJ databases">
        <title>Genome Sequence of Nemania bipapillata.</title>
        <authorList>
            <person name="Buettner E."/>
        </authorList>
    </citation>
    <scope>NUCLEOTIDE SEQUENCE</scope>
    <source>
        <strain evidence="1">CP14</strain>
    </source>
</reference>
<organism evidence="1 2">
    <name type="scientific">Nemania bipapillata</name>
    <dbReference type="NCBI Taxonomy" id="110536"/>
    <lineage>
        <taxon>Eukaryota</taxon>
        <taxon>Fungi</taxon>
        <taxon>Dikarya</taxon>
        <taxon>Ascomycota</taxon>
        <taxon>Pezizomycotina</taxon>
        <taxon>Sordariomycetes</taxon>
        <taxon>Xylariomycetidae</taxon>
        <taxon>Xylariales</taxon>
        <taxon>Xylariaceae</taxon>
        <taxon>Nemania</taxon>
    </lineage>
</organism>
<accession>A0ACC2ITU5</accession>
<evidence type="ECO:0000313" key="2">
    <source>
        <dbReference type="Proteomes" id="UP001153334"/>
    </source>
</evidence>
<protein>
    <submittedName>
        <fullName evidence="1">Uncharacterized protein</fullName>
    </submittedName>
</protein>
<dbReference type="Proteomes" id="UP001153334">
    <property type="component" value="Unassembled WGS sequence"/>
</dbReference>
<comment type="caution">
    <text evidence="1">The sequence shown here is derived from an EMBL/GenBank/DDBJ whole genome shotgun (WGS) entry which is preliminary data.</text>
</comment>
<dbReference type="EMBL" id="JAPESX010001004">
    <property type="protein sequence ID" value="KAJ8118517.1"/>
    <property type="molecule type" value="Genomic_DNA"/>
</dbReference>